<dbReference type="EMBL" id="ACFH01000184">
    <property type="protein sequence ID" value="EEH65096.1"/>
    <property type="molecule type" value="Genomic_DNA"/>
</dbReference>
<keyword evidence="2" id="KW-1185">Reference proteome</keyword>
<evidence type="ECO:0000313" key="2">
    <source>
        <dbReference type="Proteomes" id="UP000004778"/>
    </source>
</evidence>
<reference evidence="1 2" key="1">
    <citation type="submission" date="2009-01" db="EMBL/GenBank/DDBJ databases">
        <authorList>
            <person name="Qin X."/>
            <person name="Bachman B."/>
            <person name="Battles P."/>
            <person name="Bell A."/>
            <person name="Bess C."/>
            <person name="Bickham C."/>
            <person name="Chaboub L."/>
            <person name="Chen D."/>
            <person name="Coyle M."/>
            <person name="Deiros D.R."/>
            <person name="Dinh H."/>
            <person name="Forbes L."/>
            <person name="Fowler G."/>
            <person name="Francisco L."/>
            <person name="Fu Q."/>
            <person name="Gubbala S."/>
            <person name="Hale W."/>
            <person name="Han Y."/>
            <person name="Hemphill L."/>
            <person name="Highlander S.K."/>
            <person name="Hirani K."/>
            <person name="Hogues M."/>
            <person name="Jackson L."/>
            <person name="Jakkamsetti A."/>
            <person name="Javaid M."/>
            <person name="Jiang H."/>
            <person name="Korchina V."/>
            <person name="Kovar C."/>
            <person name="Lara F."/>
            <person name="Lee S."/>
            <person name="Mata R."/>
            <person name="Mathew T."/>
            <person name="Moen C."/>
            <person name="Morales K."/>
            <person name="Munidasa M."/>
            <person name="Nazareth L."/>
            <person name="Ngo R."/>
            <person name="Nguyen L."/>
            <person name="Okwuonu G."/>
            <person name="Ongeri F."/>
            <person name="Patil S."/>
            <person name="Petrosino J."/>
            <person name="Pham C."/>
            <person name="Pham P."/>
            <person name="Pu L.-L."/>
            <person name="Puazo M."/>
            <person name="Raj R."/>
            <person name="Reid J."/>
            <person name="Rouhana J."/>
            <person name="Saada N."/>
            <person name="Shang Y."/>
            <person name="Simmons D."/>
            <person name="Thornton R."/>
            <person name="Warren J."/>
            <person name="Weissenberger G."/>
            <person name="Zhang J."/>
            <person name="Zhang L."/>
            <person name="Zhou C."/>
            <person name="Zhu D."/>
            <person name="Muzny D."/>
            <person name="Worley K."/>
            <person name="Gibbs R."/>
        </authorList>
    </citation>
    <scope>NUCLEOTIDE SEQUENCE [LARGE SCALE GENOMIC DNA]</scope>
    <source>
        <strain evidence="1 2">DSM 15434</strain>
    </source>
</reference>
<dbReference type="Proteomes" id="UP000004778">
    <property type="component" value="Unassembled WGS sequence"/>
</dbReference>
<comment type="caution">
    <text evidence="1">The sequence shown here is derived from an EMBL/GenBank/DDBJ whole genome shotgun (WGS) entry which is preliminary data.</text>
</comment>
<protein>
    <submittedName>
        <fullName evidence="1">Uncharacterized protein</fullName>
    </submittedName>
</protein>
<name>C0W846_9ACTO</name>
<accession>C0W846</accession>
<dbReference type="HOGENOM" id="CLU_3131416_0_0_11"/>
<evidence type="ECO:0000313" key="1">
    <source>
        <dbReference type="EMBL" id="EEH65096.1"/>
    </source>
</evidence>
<proteinExistence type="predicted"/>
<organism evidence="1 2">
    <name type="scientific">Actinomyces urogenitalis DSM 15434</name>
    <dbReference type="NCBI Taxonomy" id="525246"/>
    <lineage>
        <taxon>Bacteria</taxon>
        <taxon>Bacillati</taxon>
        <taxon>Actinomycetota</taxon>
        <taxon>Actinomycetes</taxon>
        <taxon>Actinomycetales</taxon>
        <taxon>Actinomycetaceae</taxon>
        <taxon>Actinomyces</taxon>
    </lineage>
</organism>
<gene>
    <name evidence="1" type="ORF">HMPREF0058_2040</name>
</gene>
<sequence length="49" mass="5421">MEARTRAARTATRHPLGPRSCSVGHFNGFETTAGLEHTLRTAVRRTREG</sequence>
<dbReference type="AlphaFoldDB" id="C0W846"/>